<dbReference type="SUPFAM" id="SSF53448">
    <property type="entry name" value="Nucleotide-diphospho-sugar transferases"/>
    <property type="match status" value="1"/>
</dbReference>
<dbReference type="RefSeq" id="WP_307160036.1">
    <property type="nucleotide sequence ID" value="NZ_JAUSWH010000020.1"/>
</dbReference>
<evidence type="ECO:0000313" key="10">
    <source>
        <dbReference type="Proteomes" id="UP001235269"/>
    </source>
</evidence>
<keyword evidence="6 7" id="KW-0472">Membrane</keyword>
<keyword evidence="5 7" id="KW-1133">Transmembrane helix</keyword>
<evidence type="ECO:0000313" key="9">
    <source>
        <dbReference type="EMBL" id="MDQ0457936.1"/>
    </source>
</evidence>
<dbReference type="InterPro" id="IPR029044">
    <property type="entry name" value="Nucleotide-diphossugar_trans"/>
</dbReference>
<dbReference type="PANTHER" id="PTHR43867:SF2">
    <property type="entry name" value="CELLULOSE SYNTHASE CATALYTIC SUBUNIT A [UDP-FORMING]"/>
    <property type="match status" value="1"/>
</dbReference>
<gene>
    <name evidence="9" type="ORF">QO005_004294</name>
</gene>
<evidence type="ECO:0000256" key="4">
    <source>
        <dbReference type="ARBA" id="ARBA00022692"/>
    </source>
</evidence>
<name>A0ABU0II44_9HYPH</name>
<evidence type="ECO:0000256" key="2">
    <source>
        <dbReference type="ARBA" id="ARBA00022676"/>
    </source>
</evidence>
<keyword evidence="4 7" id="KW-0812">Transmembrane</keyword>
<keyword evidence="3" id="KW-0808">Transferase</keyword>
<feature type="domain" description="Glycosyltransferase 2-like" evidence="8">
    <location>
        <begin position="317"/>
        <end position="512"/>
    </location>
</feature>
<evidence type="ECO:0000256" key="1">
    <source>
        <dbReference type="ARBA" id="ARBA00004141"/>
    </source>
</evidence>
<keyword evidence="10" id="KW-1185">Reference proteome</keyword>
<proteinExistence type="predicted"/>
<dbReference type="InterPro" id="IPR001173">
    <property type="entry name" value="Glyco_trans_2-like"/>
</dbReference>
<feature type="transmembrane region" description="Helical" evidence="7">
    <location>
        <begin position="166"/>
        <end position="186"/>
    </location>
</feature>
<sequence length="606" mass="69176">MEFNTLSRMGLERGLLIRLVRKAVRNGTSMDQEIQVCSRLEQDHYYDAIARRLGLVYLEDLPPDQVFHADKLETQLQTPVMVRLYPPGRPPVTVLTPQAHQLQDLEERLRRFPSLKETLALTRPAAIRTAVWALGSQTRAERASNRLFDVAPLYSARQVMTGRQGFWAGVGTALVLCGLCLSTSIFLPLLHISLSMLYLCALFLRAATLGHQVRYRMQWPEPLLKRPLPTYTVLVALYRERDVVPQLIEALRRLDWPAALLDIKLVCEEDDQDTLNAIEAQPLPPHFEIIRVPPIGPRTKPKALNYALSGARGEFLVIYDAEDRPHPHQLKEAYGRFLASPPHIACLQAPLIIANGHENWISSLFALEYAGLFRGLLPMLGRHGLPLPLGGTSNHFRTAVLREVGAWDPHNVTEDADLGLRLYRAGYRCQTLRCQTLEDAPTKPHIWIGQRSRWFKGWLQTWLIIMRHPLAACRDMGLIAFVVFQLMIGGMLVSSLFHPALILFLAATLWSMTVLSTEELPLREVIFFWVDLMNIFGSYAIFLALGRSAMIPHERRQIGRRYLATPLYWMMTSYAAWKAVLELRTKPFFWNKTPHTPRRVKLNNET</sequence>
<dbReference type="PANTHER" id="PTHR43867">
    <property type="entry name" value="CELLULOSE SYNTHASE CATALYTIC SUBUNIT A [UDP-FORMING]"/>
    <property type="match status" value="1"/>
</dbReference>
<dbReference type="Proteomes" id="UP001235269">
    <property type="component" value="Unassembled WGS sequence"/>
</dbReference>
<protein>
    <submittedName>
        <fullName evidence="9">Cellulose synthase/poly-beta-1,6-N-acetylglucosamine synthase-like glycosyltransferase</fullName>
    </submittedName>
</protein>
<evidence type="ECO:0000256" key="6">
    <source>
        <dbReference type="ARBA" id="ARBA00023136"/>
    </source>
</evidence>
<comment type="caution">
    <text evidence="9">The sequence shown here is derived from an EMBL/GenBank/DDBJ whole genome shotgun (WGS) entry which is preliminary data.</text>
</comment>
<dbReference type="Pfam" id="PF13632">
    <property type="entry name" value="Glyco_trans_2_3"/>
    <property type="match status" value="1"/>
</dbReference>
<feature type="transmembrane region" description="Helical" evidence="7">
    <location>
        <begin position="526"/>
        <end position="546"/>
    </location>
</feature>
<comment type="subcellular location">
    <subcellularLocation>
        <location evidence="1">Membrane</location>
        <topology evidence="1">Multi-pass membrane protein</topology>
    </subcellularLocation>
</comment>
<dbReference type="EMBL" id="JAUSWH010000020">
    <property type="protein sequence ID" value="MDQ0457936.1"/>
    <property type="molecule type" value="Genomic_DNA"/>
</dbReference>
<evidence type="ECO:0000256" key="3">
    <source>
        <dbReference type="ARBA" id="ARBA00022679"/>
    </source>
</evidence>
<dbReference type="Gene3D" id="3.90.550.10">
    <property type="entry name" value="Spore Coat Polysaccharide Biosynthesis Protein SpsA, Chain A"/>
    <property type="match status" value="1"/>
</dbReference>
<feature type="transmembrane region" description="Helical" evidence="7">
    <location>
        <begin position="476"/>
        <end position="506"/>
    </location>
</feature>
<evidence type="ECO:0000256" key="7">
    <source>
        <dbReference type="SAM" id="Phobius"/>
    </source>
</evidence>
<evidence type="ECO:0000259" key="8">
    <source>
        <dbReference type="Pfam" id="PF13632"/>
    </source>
</evidence>
<keyword evidence="2" id="KW-0328">Glycosyltransferase</keyword>
<accession>A0ABU0II44</accession>
<feature type="transmembrane region" description="Helical" evidence="7">
    <location>
        <begin position="192"/>
        <end position="210"/>
    </location>
</feature>
<dbReference type="CDD" id="cd06427">
    <property type="entry name" value="CESA_like_2"/>
    <property type="match status" value="1"/>
</dbReference>
<reference evidence="9 10" key="1">
    <citation type="submission" date="2023-07" db="EMBL/GenBank/DDBJ databases">
        <title>Genomic Encyclopedia of Type Strains, Phase IV (KMG-IV): sequencing the most valuable type-strain genomes for metagenomic binning, comparative biology and taxonomic classification.</title>
        <authorList>
            <person name="Goeker M."/>
        </authorList>
    </citation>
    <scope>NUCLEOTIDE SEQUENCE [LARGE SCALE GENOMIC DNA]</scope>
    <source>
        <strain evidence="9 10">DSM 100301</strain>
    </source>
</reference>
<organism evidence="9 10">
    <name type="scientific">Rhizobium paknamense</name>
    <dbReference type="NCBI Taxonomy" id="1206817"/>
    <lineage>
        <taxon>Bacteria</taxon>
        <taxon>Pseudomonadati</taxon>
        <taxon>Pseudomonadota</taxon>
        <taxon>Alphaproteobacteria</taxon>
        <taxon>Hyphomicrobiales</taxon>
        <taxon>Rhizobiaceae</taxon>
        <taxon>Rhizobium/Agrobacterium group</taxon>
        <taxon>Rhizobium</taxon>
    </lineage>
</organism>
<dbReference type="InterPro" id="IPR050321">
    <property type="entry name" value="Glycosyltr_2/OpgH_subfam"/>
</dbReference>
<evidence type="ECO:0000256" key="5">
    <source>
        <dbReference type="ARBA" id="ARBA00022989"/>
    </source>
</evidence>